<reference evidence="4 5" key="1">
    <citation type="journal article" date="2013" name="PLoS ONE">
        <title>Cultivation and Complete Genome Sequencing of Gloeobacter kilaueensis sp. nov., from a Lava Cave in Kilauea Caldera, Hawai'i.</title>
        <authorList>
            <person name="Saw J.H."/>
            <person name="Schatz M."/>
            <person name="Brown M.V."/>
            <person name="Kunkel D.D."/>
            <person name="Foster J.S."/>
            <person name="Shick H."/>
            <person name="Christensen S."/>
            <person name="Hou S."/>
            <person name="Wan X."/>
            <person name="Donachie S.P."/>
        </authorList>
    </citation>
    <scope>NUCLEOTIDE SEQUENCE [LARGE SCALE GENOMIC DNA]</scope>
    <source>
        <strain evidence="5">JS</strain>
    </source>
</reference>
<keyword evidence="2" id="KW-1133">Transmembrane helix</keyword>
<accession>U5QEJ1</accession>
<evidence type="ECO:0000256" key="1">
    <source>
        <dbReference type="SAM" id="MobiDB-lite"/>
    </source>
</evidence>
<keyword evidence="5" id="KW-1185">Reference proteome</keyword>
<dbReference type="RefSeq" id="WP_023172380.1">
    <property type="nucleotide sequence ID" value="NC_022600.1"/>
</dbReference>
<dbReference type="OrthoDB" id="9850629at2"/>
<dbReference type="Proteomes" id="UP000017396">
    <property type="component" value="Chromosome"/>
</dbReference>
<dbReference type="STRING" id="1183438.GKIL_1065"/>
<feature type="transmembrane region" description="Helical" evidence="2">
    <location>
        <begin position="223"/>
        <end position="244"/>
    </location>
</feature>
<sequence length="252" mass="26374">MLGQLRRLSIVASLVALALPAPALALTLQVTVAGQSVQVTDNSKLDAEKTSGTIRYAGQVGDVEVRATAVEELTARGQRALTLSGPTGSEGPEPMITNAGEPGTEITLSVTSSDFETLGPETRTSLHYQGQITDVEDARLALDVPQNQLSALVGSQTATSIQIPAVQSEGEQSNFEQKSPPAQLSGEVKNIGLSLQVKLGSGDALLVDEARVVTATVEQSFNLASIAGIAVALVVIAIGLVLFLRPRRRVRR</sequence>
<gene>
    <name evidence="4" type="ORF">GKIL_1065</name>
</gene>
<name>U5QEJ1_GLOK1</name>
<evidence type="ECO:0000313" key="4">
    <source>
        <dbReference type="EMBL" id="AGY57311.1"/>
    </source>
</evidence>
<keyword evidence="3" id="KW-0732">Signal</keyword>
<feature type="region of interest" description="Disordered" evidence="1">
    <location>
        <begin position="82"/>
        <end position="103"/>
    </location>
</feature>
<organism evidence="4 5">
    <name type="scientific">Gloeobacter kilaueensis (strain ATCC BAA-2537 / CCAP 1431/1 / ULC 316 / JS1)</name>
    <dbReference type="NCBI Taxonomy" id="1183438"/>
    <lineage>
        <taxon>Bacteria</taxon>
        <taxon>Bacillati</taxon>
        <taxon>Cyanobacteriota</taxon>
        <taxon>Cyanophyceae</taxon>
        <taxon>Gloeobacterales</taxon>
        <taxon>Gloeobacteraceae</taxon>
        <taxon>Gloeobacter</taxon>
    </lineage>
</organism>
<dbReference type="HOGENOM" id="CLU_1105908_0_0_3"/>
<feature type="signal peptide" evidence="3">
    <location>
        <begin position="1"/>
        <end position="25"/>
    </location>
</feature>
<dbReference type="EMBL" id="CP003587">
    <property type="protein sequence ID" value="AGY57311.1"/>
    <property type="molecule type" value="Genomic_DNA"/>
</dbReference>
<protein>
    <submittedName>
        <fullName evidence="4">Uncharacterized protein</fullName>
    </submittedName>
</protein>
<evidence type="ECO:0000256" key="3">
    <source>
        <dbReference type="SAM" id="SignalP"/>
    </source>
</evidence>
<keyword evidence="2" id="KW-0812">Transmembrane</keyword>
<dbReference type="KEGG" id="glj:GKIL_1065"/>
<dbReference type="AlphaFoldDB" id="U5QEJ1"/>
<proteinExistence type="predicted"/>
<evidence type="ECO:0000256" key="2">
    <source>
        <dbReference type="SAM" id="Phobius"/>
    </source>
</evidence>
<keyword evidence="2" id="KW-0472">Membrane</keyword>
<evidence type="ECO:0000313" key="5">
    <source>
        <dbReference type="Proteomes" id="UP000017396"/>
    </source>
</evidence>
<feature type="chain" id="PRO_5004663887" evidence="3">
    <location>
        <begin position="26"/>
        <end position="252"/>
    </location>
</feature>